<dbReference type="EMBL" id="QGNW01001176">
    <property type="protein sequence ID" value="RVW52021.1"/>
    <property type="molecule type" value="Genomic_DNA"/>
</dbReference>
<sequence>MDFLGILQMEVLGKLLKKAPFVEMLSFQVQFVINLSVDFSTGDDPRPIFQLQKEYNAPGKSPPLCAEFYTGWLTHWGENIASTGADFTAAALDKILSLKGSAVLYMAHGGTNFGFYNGANTGADELDYKPDLTSYDYDAPIRESGDVDNAKFKGMC</sequence>
<feature type="domain" description="Glycoside hydrolase 35 catalytic" evidence="4">
    <location>
        <begin position="32"/>
        <end position="153"/>
    </location>
</feature>
<dbReference type="InterPro" id="IPR017853">
    <property type="entry name" value="GH"/>
</dbReference>
<evidence type="ECO:0000256" key="2">
    <source>
        <dbReference type="ARBA" id="ARBA00009809"/>
    </source>
</evidence>
<proteinExistence type="inferred from homology"/>
<gene>
    <name evidence="5" type="primary">BGAL17_6</name>
    <name evidence="5" type="ORF">CK203_068054</name>
</gene>
<dbReference type="SUPFAM" id="SSF51445">
    <property type="entry name" value="(Trans)glycosidases"/>
    <property type="match status" value="1"/>
</dbReference>
<name>A0A438EWC5_VITVI</name>
<evidence type="ECO:0000256" key="3">
    <source>
        <dbReference type="ARBA" id="ARBA00012756"/>
    </source>
</evidence>
<evidence type="ECO:0000313" key="5">
    <source>
        <dbReference type="EMBL" id="RVW52021.1"/>
    </source>
</evidence>
<dbReference type="Proteomes" id="UP000288805">
    <property type="component" value="Unassembled WGS sequence"/>
</dbReference>
<dbReference type="AlphaFoldDB" id="A0A438EWC5"/>
<dbReference type="InterPro" id="IPR001944">
    <property type="entry name" value="Glycoside_Hdrlase_35"/>
</dbReference>
<dbReference type="GO" id="GO:0004565">
    <property type="term" value="F:beta-galactosidase activity"/>
    <property type="evidence" value="ECO:0007669"/>
    <property type="project" value="UniProtKB-EC"/>
</dbReference>
<dbReference type="InterPro" id="IPR031330">
    <property type="entry name" value="Gly_Hdrlase_35_cat"/>
</dbReference>
<dbReference type="Gene3D" id="3.20.20.80">
    <property type="entry name" value="Glycosidases"/>
    <property type="match status" value="1"/>
</dbReference>
<comment type="similarity">
    <text evidence="2">Belongs to the glycosyl hydrolase 35 family.</text>
</comment>
<dbReference type="PANTHER" id="PTHR23421">
    <property type="entry name" value="BETA-GALACTOSIDASE RELATED"/>
    <property type="match status" value="1"/>
</dbReference>
<dbReference type="Pfam" id="PF01301">
    <property type="entry name" value="Glyco_hydro_35"/>
    <property type="match status" value="1"/>
</dbReference>
<evidence type="ECO:0000259" key="4">
    <source>
        <dbReference type="Pfam" id="PF01301"/>
    </source>
</evidence>
<comment type="catalytic activity">
    <reaction evidence="1">
        <text>Hydrolysis of terminal non-reducing beta-D-galactose residues in beta-D-galactosides.</text>
        <dbReference type="EC" id="3.2.1.23"/>
    </reaction>
</comment>
<dbReference type="GO" id="GO:0005975">
    <property type="term" value="P:carbohydrate metabolic process"/>
    <property type="evidence" value="ECO:0007669"/>
    <property type="project" value="InterPro"/>
</dbReference>
<evidence type="ECO:0000313" key="6">
    <source>
        <dbReference type="Proteomes" id="UP000288805"/>
    </source>
</evidence>
<dbReference type="Gene3D" id="2.60.120.260">
    <property type="entry name" value="Galactose-binding domain-like"/>
    <property type="match status" value="1"/>
</dbReference>
<protein>
    <recommendedName>
        <fullName evidence="3">beta-galactosidase</fullName>
        <ecNumber evidence="3">3.2.1.23</ecNumber>
    </recommendedName>
</protein>
<dbReference type="EC" id="3.2.1.23" evidence="3"/>
<evidence type="ECO:0000256" key="1">
    <source>
        <dbReference type="ARBA" id="ARBA00001412"/>
    </source>
</evidence>
<reference evidence="5 6" key="1">
    <citation type="journal article" date="2018" name="PLoS Genet.">
        <title>Population sequencing reveals clonal diversity and ancestral inbreeding in the grapevine cultivar Chardonnay.</title>
        <authorList>
            <person name="Roach M.J."/>
            <person name="Johnson D.L."/>
            <person name="Bohlmann J."/>
            <person name="van Vuuren H.J."/>
            <person name="Jones S.J."/>
            <person name="Pretorius I.S."/>
            <person name="Schmidt S.A."/>
            <person name="Borneman A.R."/>
        </authorList>
    </citation>
    <scope>NUCLEOTIDE SEQUENCE [LARGE SCALE GENOMIC DNA]</scope>
    <source>
        <strain evidence="6">cv. Chardonnay</strain>
        <tissue evidence="5">Leaf</tissue>
    </source>
</reference>
<accession>A0A438EWC5</accession>
<comment type="caution">
    <text evidence="5">The sequence shown here is derived from an EMBL/GenBank/DDBJ whole genome shotgun (WGS) entry which is preliminary data.</text>
</comment>
<organism evidence="5 6">
    <name type="scientific">Vitis vinifera</name>
    <name type="common">Grape</name>
    <dbReference type="NCBI Taxonomy" id="29760"/>
    <lineage>
        <taxon>Eukaryota</taxon>
        <taxon>Viridiplantae</taxon>
        <taxon>Streptophyta</taxon>
        <taxon>Embryophyta</taxon>
        <taxon>Tracheophyta</taxon>
        <taxon>Spermatophyta</taxon>
        <taxon>Magnoliopsida</taxon>
        <taxon>eudicotyledons</taxon>
        <taxon>Gunneridae</taxon>
        <taxon>Pentapetalae</taxon>
        <taxon>rosids</taxon>
        <taxon>Vitales</taxon>
        <taxon>Vitaceae</taxon>
        <taxon>Viteae</taxon>
        <taxon>Vitis</taxon>
    </lineage>
</organism>